<organism evidence="2 3">
    <name type="scientific">Hypsibius exemplaris</name>
    <name type="common">Freshwater tardigrade</name>
    <dbReference type="NCBI Taxonomy" id="2072580"/>
    <lineage>
        <taxon>Eukaryota</taxon>
        <taxon>Metazoa</taxon>
        <taxon>Ecdysozoa</taxon>
        <taxon>Tardigrada</taxon>
        <taxon>Eutardigrada</taxon>
        <taxon>Parachela</taxon>
        <taxon>Hypsibioidea</taxon>
        <taxon>Hypsibiidae</taxon>
        <taxon>Hypsibius</taxon>
    </lineage>
</organism>
<name>A0A1W0WML2_HYPEX</name>
<dbReference type="AlphaFoldDB" id="A0A1W0WML2"/>
<sequence>MLAIAVFVIFSCGLAFGQDVPDLDTRCPNMAKFAAATKAGSFGSSKPMKVNSPVGSLGRHGGAGVVTVETPSKTIWMPQCSPDSQSTDYLSIQVRQNNERFCVLENSGMIIFDPARTAPKGSDLSGPMYCQCNRSKLKNFGGLVGRPIVGPVCDPVTGAFNAVQQYTDGACFCQSKDGTITSQAFSCNLKKNARPCTADGKIVGLLN</sequence>
<protein>
    <recommendedName>
        <fullName evidence="4">Thyroglobulin type-1 domain-containing protein</fullName>
    </recommendedName>
</protein>
<accession>A0A1W0WML2</accession>
<proteinExistence type="predicted"/>
<evidence type="ECO:0008006" key="4">
    <source>
        <dbReference type="Google" id="ProtNLM"/>
    </source>
</evidence>
<gene>
    <name evidence="2" type="ORF">BV898_09429</name>
</gene>
<comment type="caution">
    <text evidence="2">The sequence shown here is derived from an EMBL/GenBank/DDBJ whole genome shotgun (WGS) entry which is preliminary data.</text>
</comment>
<feature type="chain" id="PRO_5012461395" description="Thyroglobulin type-1 domain-containing protein" evidence="1">
    <location>
        <begin position="18"/>
        <end position="207"/>
    </location>
</feature>
<keyword evidence="1" id="KW-0732">Signal</keyword>
<keyword evidence="3" id="KW-1185">Reference proteome</keyword>
<evidence type="ECO:0000313" key="2">
    <source>
        <dbReference type="EMBL" id="OQV16438.1"/>
    </source>
</evidence>
<feature type="signal peptide" evidence="1">
    <location>
        <begin position="1"/>
        <end position="17"/>
    </location>
</feature>
<reference evidence="3" key="1">
    <citation type="submission" date="2017-01" db="EMBL/GenBank/DDBJ databases">
        <title>Comparative genomics of anhydrobiosis in the tardigrade Hypsibius dujardini.</title>
        <authorList>
            <person name="Yoshida Y."/>
            <person name="Koutsovoulos G."/>
            <person name="Laetsch D."/>
            <person name="Stevens L."/>
            <person name="Kumar S."/>
            <person name="Horikawa D."/>
            <person name="Ishino K."/>
            <person name="Komine S."/>
            <person name="Tomita M."/>
            <person name="Blaxter M."/>
            <person name="Arakawa K."/>
        </authorList>
    </citation>
    <scope>NUCLEOTIDE SEQUENCE [LARGE SCALE GENOMIC DNA]</scope>
    <source>
        <strain evidence="3">Z151</strain>
    </source>
</reference>
<evidence type="ECO:0000313" key="3">
    <source>
        <dbReference type="Proteomes" id="UP000192578"/>
    </source>
</evidence>
<evidence type="ECO:0000256" key="1">
    <source>
        <dbReference type="SAM" id="SignalP"/>
    </source>
</evidence>
<dbReference type="EMBL" id="MTYJ01000074">
    <property type="protein sequence ID" value="OQV16438.1"/>
    <property type="molecule type" value="Genomic_DNA"/>
</dbReference>
<dbReference type="Proteomes" id="UP000192578">
    <property type="component" value="Unassembled WGS sequence"/>
</dbReference>